<sequence length="200" mass="21625">MAQPSVASPGGVGSPVPTAMHMVIVTRLKDYVSSIIKQRKPWNEVADRSAFSKPSTLAEATSRLRKNAAYFKVNYLIVMMLTTAVTFIMHPGSLLILGFVAASWVYLFMIRTAPLQLGGRTISDREKLIGMSALTFITIFFLTSVGTVFFSALSLSLAVIAAHGAFREPDNLFIDDGETQQGLFNMFTAPAAPTTLATAV</sequence>
<comment type="caution">
    <text evidence="8">The sequence shown here is derived from an EMBL/GenBank/DDBJ whole genome shotgun (WGS) entry which is preliminary data.</text>
</comment>
<gene>
    <name evidence="8" type="ORF">Vretifemale_11668</name>
    <name evidence="9" type="ORF">Vretimale_8508</name>
</gene>
<dbReference type="PANTHER" id="PTHR19317">
    <property type="entry name" value="PRENYLATED RAB ACCEPTOR 1-RELATED"/>
    <property type="match status" value="1"/>
</dbReference>
<comment type="subcellular location">
    <subcellularLocation>
        <location evidence="2 7">Membrane</location>
        <topology evidence="2 7">Multi-pass membrane protein</topology>
    </subcellularLocation>
</comment>
<organism evidence="8 10">
    <name type="scientific">Volvox reticuliferus</name>
    <dbReference type="NCBI Taxonomy" id="1737510"/>
    <lineage>
        <taxon>Eukaryota</taxon>
        <taxon>Viridiplantae</taxon>
        <taxon>Chlorophyta</taxon>
        <taxon>core chlorophytes</taxon>
        <taxon>Chlorophyceae</taxon>
        <taxon>CS clade</taxon>
        <taxon>Chlamydomonadales</taxon>
        <taxon>Volvocaceae</taxon>
        <taxon>Volvox</taxon>
    </lineage>
</organism>
<dbReference type="Pfam" id="PF03208">
    <property type="entry name" value="PRA1"/>
    <property type="match status" value="1"/>
</dbReference>
<evidence type="ECO:0000256" key="7">
    <source>
        <dbReference type="RuleBase" id="RU363107"/>
    </source>
</evidence>
<dbReference type="PANTHER" id="PTHR19317:SF0">
    <property type="entry name" value="PRENYLATED RAB ACCEPTOR PROTEIN 1"/>
    <property type="match status" value="1"/>
</dbReference>
<dbReference type="GO" id="GO:0005794">
    <property type="term" value="C:Golgi apparatus"/>
    <property type="evidence" value="ECO:0007669"/>
    <property type="project" value="TreeGrafter"/>
</dbReference>
<dbReference type="Proteomes" id="UP000747110">
    <property type="component" value="Unassembled WGS sequence"/>
</dbReference>
<feature type="transmembrane region" description="Helical" evidence="7">
    <location>
        <begin position="134"/>
        <end position="162"/>
    </location>
</feature>
<keyword evidence="7" id="KW-0813">Transport</keyword>
<evidence type="ECO:0000313" key="10">
    <source>
        <dbReference type="Proteomes" id="UP000747110"/>
    </source>
</evidence>
<evidence type="ECO:0000313" key="8">
    <source>
        <dbReference type="EMBL" id="GIL82986.1"/>
    </source>
</evidence>
<feature type="transmembrane region" description="Helical" evidence="7">
    <location>
        <begin position="69"/>
        <end position="88"/>
    </location>
</feature>
<evidence type="ECO:0000256" key="6">
    <source>
        <dbReference type="ARBA" id="ARBA00023136"/>
    </source>
</evidence>
<evidence type="ECO:0000256" key="2">
    <source>
        <dbReference type="ARBA" id="ARBA00004141"/>
    </source>
</evidence>
<dbReference type="EMBL" id="BNCQ01000014">
    <property type="protein sequence ID" value="GIM03817.1"/>
    <property type="molecule type" value="Genomic_DNA"/>
</dbReference>
<dbReference type="EMBL" id="BNCP01000025">
    <property type="protein sequence ID" value="GIL82986.1"/>
    <property type="molecule type" value="Genomic_DNA"/>
</dbReference>
<dbReference type="GO" id="GO:0016020">
    <property type="term" value="C:membrane"/>
    <property type="evidence" value="ECO:0007669"/>
    <property type="project" value="UniProtKB-SubCell"/>
</dbReference>
<reference evidence="8" key="1">
    <citation type="journal article" date="2021" name="Proc. Natl. Acad. Sci. U.S.A.">
        <title>Three genomes in the algal genus Volvox reveal the fate of a haploid sex-determining region after a transition to homothallism.</title>
        <authorList>
            <person name="Yamamoto K."/>
            <person name="Hamaji T."/>
            <person name="Kawai-Toyooka H."/>
            <person name="Matsuzaki R."/>
            <person name="Takahashi F."/>
            <person name="Nishimura Y."/>
            <person name="Kawachi M."/>
            <person name="Noguchi H."/>
            <person name="Minakuchi Y."/>
            <person name="Umen J.G."/>
            <person name="Toyoda A."/>
            <person name="Nozaki H."/>
        </authorList>
    </citation>
    <scope>NUCLEOTIDE SEQUENCE</scope>
    <source>
        <strain evidence="9">NIES-3785</strain>
        <strain evidence="8">NIES-3786</strain>
    </source>
</reference>
<evidence type="ECO:0000313" key="9">
    <source>
        <dbReference type="EMBL" id="GIM03817.1"/>
    </source>
</evidence>
<comment type="function">
    <text evidence="1 7">May be involved in both secretory and endocytic intracellular trafficking in the endosomal/prevacuolar compartments.</text>
</comment>
<keyword evidence="5 7" id="KW-1133">Transmembrane helix</keyword>
<keyword evidence="10" id="KW-1185">Reference proteome</keyword>
<evidence type="ECO:0000256" key="3">
    <source>
        <dbReference type="ARBA" id="ARBA00006483"/>
    </source>
</evidence>
<evidence type="ECO:0000256" key="4">
    <source>
        <dbReference type="ARBA" id="ARBA00022692"/>
    </source>
</evidence>
<name>A0A8J4CQ90_9CHLO</name>
<dbReference type="OrthoDB" id="63113at2759"/>
<accession>A0A8J4CQ90</accession>
<dbReference type="InterPro" id="IPR004895">
    <property type="entry name" value="Prenylated_rab_accept_PRA1"/>
</dbReference>
<dbReference type="Proteomes" id="UP000722791">
    <property type="component" value="Unassembled WGS sequence"/>
</dbReference>
<dbReference type="GO" id="GO:0016192">
    <property type="term" value="P:vesicle-mediated transport"/>
    <property type="evidence" value="ECO:0007669"/>
    <property type="project" value="UniProtKB-ARBA"/>
</dbReference>
<feature type="transmembrane region" description="Helical" evidence="7">
    <location>
        <begin position="94"/>
        <end position="113"/>
    </location>
</feature>
<comment type="similarity">
    <text evidence="3 7">Belongs to the PRA1 family.</text>
</comment>
<proteinExistence type="inferred from homology"/>
<protein>
    <recommendedName>
        <fullName evidence="7">PRA1 family protein</fullName>
    </recommendedName>
</protein>
<evidence type="ECO:0000256" key="1">
    <source>
        <dbReference type="ARBA" id="ARBA00002501"/>
    </source>
</evidence>
<keyword evidence="4 7" id="KW-0812">Transmembrane</keyword>
<keyword evidence="6 7" id="KW-0472">Membrane</keyword>
<dbReference type="AlphaFoldDB" id="A0A8J4CQ90"/>
<evidence type="ECO:0000256" key="5">
    <source>
        <dbReference type="ARBA" id="ARBA00022989"/>
    </source>
</evidence>
<dbReference type="GO" id="GO:0005783">
    <property type="term" value="C:endoplasmic reticulum"/>
    <property type="evidence" value="ECO:0007669"/>
    <property type="project" value="UniProtKB-ARBA"/>
</dbReference>